<dbReference type="STRING" id="109895.A0A507DYJ1"/>
<feature type="domain" description="Rab-GAP TBC" evidence="2">
    <location>
        <begin position="309"/>
        <end position="594"/>
    </location>
</feature>
<keyword evidence="4" id="KW-1185">Reference proteome</keyword>
<dbReference type="PROSITE" id="PS50086">
    <property type="entry name" value="TBC_RABGAP"/>
    <property type="match status" value="1"/>
</dbReference>
<dbReference type="Pfam" id="PF00566">
    <property type="entry name" value="RabGAP-TBC"/>
    <property type="match status" value="1"/>
</dbReference>
<dbReference type="InterPro" id="IPR000195">
    <property type="entry name" value="Rab-GAP-TBC_dom"/>
</dbReference>
<accession>A0A507DYJ1</accession>
<dbReference type="InterPro" id="IPR035969">
    <property type="entry name" value="Rab-GAP_TBC_sf"/>
</dbReference>
<dbReference type="PANTHER" id="PTHR16110:SF1">
    <property type="entry name" value="TBC1 DOMAIN FAMILY MEMBER 19"/>
    <property type="match status" value="1"/>
</dbReference>
<reference evidence="3 4" key="1">
    <citation type="journal article" date="2019" name="Sci. Rep.">
        <title>Comparative genomics of chytrid fungi reveal insights into the obligate biotrophic and pathogenic lifestyle of Synchytrium endobioticum.</title>
        <authorList>
            <person name="van de Vossenberg B.T.L.H."/>
            <person name="Warris S."/>
            <person name="Nguyen H.D.T."/>
            <person name="van Gent-Pelzer M.P.E."/>
            <person name="Joly D.L."/>
            <person name="van de Geest H.C."/>
            <person name="Bonants P.J.M."/>
            <person name="Smith D.S."/>
            <person name="Levesque C.A."/>
            <person name="van der Lee T.A.J."/>
        </authorList>
    </citation>
    <scope>NUCLEOTIDE SEQUENCE [LARGE SCALE GENOMIC DNA]</scope>
    <source>
        <strain evidence="3 4">CBS 809.83</strain>
    </source>
</reference>
<gene>
    <name evidence="3" type="ORF">PhCBS80983_g04663</name>
</gene>
<evidence type="ECO:0000313" key="4">
    <source>
        <dbReference type="Proteomes" id="UP000318582"/>
    </source>
</evidence>
<name>A0A507DYJ1_9FUNG</name>
<dbReference type="PANTHER" id="PTHR16110">
    <property type="entry name" value="TBC1 DOMAIN FAMILY MEMBER 19"/>
    <property type="match status" value="1"/>
</dbReference>
<dbReference type="InterPro" id="IPR042507">
    <property type="entry name" value="TBC1D19"/>
</dbReference>
<evidence type="ECO:0000256" key="1">
    <source>
        <dbReference type="SAM" id="MobiDB-lite"/>
    </source>
</evidence>
<evidence type="ECO:0000259" key="2">
    <source>
        <dbReference type="PROSITE" id="PS50086"/>
    </source>
</evidence>
<dbReference type="Proteomes" id="UP000318582">
    <property type="component" value="Unassembled WGS sequence"/>
</dbReference>
<proteinExistence type="predicted"/>
<feature type="region of interest" description="Disordered" evidence="1">
    <location>
        <begin position="432"/>
        <end position="465"/>
    </location>
</feature>
<comment type="caution">
    <text evidence="3">The sequence shown here is derived from an EMBL/GenBank/DDBJ whole genome shotgun (WGS) entry which is preliminary data.</text>
</comment>
<dbReference type="SUPFAM" id="SSF47923">
    <property type="entry name" value="Ypt/Rab-GAP domain of gyp1p"/>
    <property type="match status" value="1"/>
</dbReference>
<dbReference type="Gene3D" id="1.10.472.80">
    <property type="entry name" value="Ypt/Rab-GAP domain of gyp1p, domain 3"/>
    <property type="match status" value="1"/>
</dbReference>
<sequence>MSLVDPGTDPGPGTPADVRDVRAAAKSIERGLRGNSAYWAFKKLVQTEALASPAHRDIASVAKGIFERPGGVGQRIQNHVRLACRTVSSSRAQQHPVQWWAPRSSDRTVFRTDHLVLDPRVRKVLDAAQKGLMAAAKKQVARVAVEMDVPLARRRTRQEEAIFLQYAFAARPDDPPAPVSSNSTLPAHGGPRDPDRVCLYDDQDLLDALLGTALPAGLGTGGNTLPPDFSAFWSSIPIDLAAPPVLLEELAYKYAELHPRYEQIGMDEVGFSSESATQAAHFLHTRITAGEAILSRRCFSRASMYARQGVPTCLRARLWDLLLQSELIDDPATYTQKYCKPLKAALAQHELLVDHLVQADARQCRNDDAFFVFEDVLKEMMLFWIRDEWIDARLCPAAPAAQATHSPAAPQPSPPKSASIAGATLPPVGGAVAEGTGIADNNSNGNNNGVGNGKAGSTTTTLPTTAPATPRVIVKKYPPNGVLPFWGVSCYAMPVCFLHADAESAYMTFRELYVCCFTHLHTLQPSRTTPTLPHLLAHFESLIKQYSAPLFHHVARVAHAPPARLAARWIVFAFVGVLDVAQVLLLWDRVLGYGPDGDGLALFAVAAAALFAFREDVLWAARSPRDVEAAFADLGAIEIVPLLQNFIFPLVCDDNDA</sequence>
<dbReference type="AlphaFoldDB" id="A0A507DYJ1"/>
<organism evidence="3 4">
    <name type="scientific">Powellomyces hirtus</name>
    <dbReference type="NCBI Taxonomy" id="109895"/>
    <lineage>
        <taxon>Eukaryota</taxon>
        <taxon>Fungi</taxon>
        <taxon>Fungi incertae sedis</taxon>
        <taxon>Chytridiomycota</taxon>
        <taxon>Chytridiomycota incertae sedis</taxon>
        <taxon>Chytridiomycetes</taxon>
        <taxon>Spizellomycetales</taxon>
        <taxon>Powellomycetaceae</taxon>
        <taxon>Powellomyces</taxon>
    </lineage>
</organism>
<evidence type="ECO:0000313" key="3">
    <source>
        <dbReference type="EMBL" id="TPX56257.1"/>
    </source>
</evidence>
<feature type="region of interest" description="Disordered" evidence="1">
    <location>
        <begin position="173"/>
        <end position="194"/>
    </location>
</feature>
<dbReference type="EMBL" id="QEAQ01000080">
    <property type="protein sequence ID" value="TPX56257.1"/>
    <property type="molecule type" value="Genomic_DNA"/>
</dbReference>
<protein>
    <recommendedName>
        <fullName evidence="2">Rab-GAP TBC domain-containing protein</fullName>
    </recommendedName>
</protein>